<keyword evidence="3" id="KW-1185">Reference proteome</keyword>
<evidence type="ECO:0000256" key="1">
    <source>
        <dbReference type="SAM" id="SignalP"/>
    </source>
</evidence>
<name>A0A939G8P4_9BACT</name>
<dbReference type="InterPro" id="IPR013783">
    <property type="entry name" value="Ig-like_fold"/>
</dbReference>
<dbReference type="Gene3D" id="2.60.40.10">
    <property type="entry name" value="Immunoglobulins"/>
    <property type="match status" value="1"/>
</dbReference>
<proteinExistence type="predicted"/>
<dbReference type="Pfam" id="PF13585">
    <property type="entry name" value="CHU_C"/>
    <property type="match status" value="1"/>
</dbReference>
<evidence type="ECO:0000313" key="3">
    <source>
        <dbReference type="Proteomes" id="UP000664795"/>
    </source>
</evidence>
<evidence type="ECO:0000313" key="2">
    <source>
        <dbReference type="EMBL" id="MBO0934249.1"/>
    </source>
</evidence>
<gene>
    <name evidence="2" type="ORF">J2I48_24795</name>
</gene>
<comment type="caution">
    <text evidence="2">The sequence shown here is derived from an EMBL/GenBank/DDBJ whole genome shotgun (WGS) entry which is preliminary data.</text>
</comment>
<keyword evidence="1" id="KW-0732">Signal</keyword>
<dbReference type="NCBIfam" id="TIGR04131">
    <property type="entry name" value="Bac_Flav_CTERM"/>
    <property type="match status" value="1"/>
</dbReference>
<sequence length="784" mass="84512">MKQAFYLIFLLCIALPGQAKHVIGGELTMQYLGKPGSYRIQLNQYLDAVTAESTYDEYVTVNIFRKRSPVLMGSFDLSRRPIEKIVYKNAICAKSQNLSTLNVAYSANIQLDINTYSDPAGYYVVWERCCRNNNIANLANSVDVGMVFYLEFPALTQSGKPFVNSSPTFSPLNGNFICLNQLFTTTYSATDADGDQLRYSLVTPYQGYTDATFLNGTTDPRNTYPLVTWGTGYSAGNAIPGSPGLQIDANTGQLTVKASKVGYFLFTVQCDEYRNGVKIGSIRRDFQIPVVDCPPNTPPPAVVTDNGKVIQDGKICEGSALTLSADPDPKWAYQWERDGINIVGATSPSISVTVAGSYAVVKSFATQCSGDVTSPPIKVDVAPRPSAKIRVTKSDGTEVVPPFCEGDNVLASASGVTGSNTYQWQTTASALQVSNGVVTVLKAGLYSLTVTDGATKCSATDQLQINMRSAPNATLTASAPQICQGDSVRLNTTDSLSYQYVWEPVAANKRAELWVKQPGTYRVRITNAAGCTAVSPDRTLAVLPLPLVAADSISPLCASSSRITLRGVPGTGVWTGPGVIGNQFDPMVAGAGLQRLRYTVKSATGCANSATRWVQVSPSLQLLGPVSYRVPRGEVQKLQQQPSLPNATVRWLPPIYLDRPDSPTPMFQAGESTTYTVQAETTTGCQAKAQVAVVVYDRLYVPSAFSPNGDGNNEIWRPINSNSFPDCEVAIYNRWGELMYQGTGANAVWDGRYGQTVVEAGVYTYTIKTAPDDPVLSGKLTVVK</sequence>
<feature type="chain" id="PRO_5036944653" evidence="1">
    <location>
        <begin position="20"/>
        <end position="784"/>
    </location>
</feature>
<dbReference type="InterPro" id="IPR026341">
    <property type="entry name" value="T9SS_type_B"/>
</dbReference>
<feature type="signal peptide" evidence="1">
    <location>
        <begin position="1"/>
        <end position="19"/>
    </location>
</feature>
<reference evidence="2 3" key="1">
    <citation type="submission" date="2021-03" db="EMBL/GenBank/DDBJ databases">
        <title>Fibrella sp. HMF5036 genome sequencing and assembly.</title>
        <authorList>
            <person name="Kang H."/>
            <person name="Kim H."/>
            <person name="Bae S."/>
            <person name="Joh K."/>
        </authorList>
    </citation>
    <scope>NUCLEOTIDE SEQUENCE [LARGE SCALE GENOMIC DNA]</scope>
    <source>
        <strain evidence="2 3">HMF5036</strain>
    </source>
</reference>
<dbReference type="AlphaFoldDB" id="A0A939G8P4"/>
<protein>
    <submittedName>
        <fullName evidence="2">Gliding motility-associated C-terminal domain-containing protein</fullName>
    </submittedName>
</protein>
<dbReference type="RefSeq" id="WP_207338215.1">
    <property type="nucleotide sequence ID" value="NZ_JAFMYU010000029.1"/>
</dbReference>
<dbReference type="EMBL" id="JAFMYU010000029">
    <property type="protein sequence ID" value="MBO0934249.1"/>
    <property type="molecule type" value="Genomic_DNA"/>
</dbReference>
<accession>A0A939G8P4</accession>
<organism evidence="2 3">
    <name type="scientific">Fibrella aquatilis</name>
    <dbReference type="NCBI Taxonomy" id="2817059"/>
    <lineage>
        <taxon>Bacteria</taxon>
        <taxon>Pseudomonadati</taxon>
        <taxon>Bacteroidota</taxon>
        <taxon>Cytophagia</taxon>
        <taxon>Cytophagales</taxon>
        <taxon>Spirosomataceae</taxon>
        <taxon>Fibrella</taxon>
    </lineage>
</organism>
<dbReference type="Proteomes" id="UP000664795">
    <property type="component" value="Unassembled WGS sequence"/>
</dbReference>